<dbReference type="AlphaFoldDB" id="A0A1G8MKT6"/>
<dbReference type="EMBL" id="FNEJ01000008">
    <property type="protein sequence ID" value="SDI68611.1"/>
    <property type="molecule type" value="Genomic_DNA"/>
</dbReference>
<name>A0A1G8MKT6_9RHOB</name>
<keyword evidence="1" id="KW-1133">Transmembrane helix</keyword>
<dbReference type="STRING" id="555512.SAMN04487993_1008121"/>
<dbReference type="Pfam" id="PF05437">
    <property type="entry name" value="AzlD"/>
    <property type="match status" value="1"/>
</dbReference>
<sequence length="106" mass="11394">MIDTPTFWTLTALLGIGTFLVRFSFLGFLGGRQLPDWFVLHLKYVGVGVLPAMVTPLVLWPAATGGETDPARIIAALATFFVAFRLSVAGALVAGMGTLYLMQSLF</sequence>
<accession>A0A1G8MKT6</accession>
<feature type="transmembrane region" description="Helical" evidence="1">
    <location>
        <begin position="6"/>
        <end position="29"/>
    </location>
</feature>
<evidence type="ECO:0000313" key="3">
    <source>
        <dbReference type="Proteomes" id="UP000199093"/>
    </source>
</evidence>
<dbReference type="InterPro" id="IPR008407">
    <property type="entry name" value="Brnchd-chn_aa_trnsp_AzlD"/>
</dbReference>
<dbReference type="OrthoDB" id="6119856at2"/>
<reference evidence="2 3" key="1">
    <citation type="submission" date="2016-10" db="EMBL/GenBank/DDBJ databases">
        <authorList>
            <person name="de Groot N.N."/>
        </authorList>
    </citation>
    <scope>NUCLEOTIDE SEQUENCE [LARGE SCALE GENOMIC DNA]</scope>
    <source>
        <strain evidence="2 3">DSM 26424</strain>
    </source>
</reference>
<proteinExistence type="predicted"/>
<dbReference type="RefSeq" id="WP_089846824.1">
    <property type="nucleotide sequence ID" value="NZ_FNEJ01000008.1"/>
</dbReference>
<feature type="transmembrane region" description="Helical" evidence="1">
    <location>
        <begin position="73"/>
        <end position="101"/>
    </location>
</feature>
<keyword evidence="3" id="KW-1185">Reference proteome</keyword>
<protein>
    <submittedName>
        <fullName evidence="2">Branched-chain amino acid transport protein</fullName>
    </submittedName>
</protein>
<dbReference type="Proteomes" id="UP000199093">
    <property type="component" value="Unassembled WGS sequence"/>
</dbReference>
<organism evidence="2 3">
    <name type="scientific">Salipiger marinus</name>
    <dbReference type="NCBI Taxonomy" id="555512"/>
    <lineage>
        <taxon>Bacteria</taxon>
        <taxon>Pseudomonadati</taxon>
        <taxon>Pseudomonadota</taxon>
        <taxon>Alphaproteobacteria</taxon>
        <taxon>Rhodobacterales</taxon>
        <taxon>Roseobacteraceae</taxon>
        <taxon>Salipiger</taxon>
    </lineage>
</organism>
<gene>
    <name evidence="2" type="ORF">SAMN04487993_1008121</name>
</gene>
<feature type="transmembrane region" description="Helical" evidence="1">
    <location>
        <begin position="41"/>
        <end position="61"/>
    </location>
</feature>
<evidence type="ECO:0000256" key="1">
    <source>
        <dbReference type="SAM" id="Phobius"/>
    </source>
</evidence>
<keyword evidence="1" id="KW-0812">Transmembrane</keyword>
<keyword evidence="1" id="KW-0472">Membrane</keyword>
<evidence type="ECO:0000313" key="2">
    <source>
        <dbReference type="EMBL" id="SDI68611.1"/>
    </source>
</evidence>